<dbReference type="AlphaFoldDB" id="S9UYE4"/>
<protein>
    <recommendedName>
        <fullName evidence="4">C3H1-type domain-containing protein</fullName>
    </recommendedName>
</protein>
<proteinExistence type="predicted"/>
<dbReference type="EMBL" id="ATMH01000059">
    <property type="protein sequence ID" value="EPY37238.1"/>
    <property type="molecule type" value="Genomic_DNA"/>
</dbReference>
<dbReference type="Gene3D" id="3.80.10.10">
    <property type="entry name" value="Ribonuclease Inhibitor"/>
    <property type="match status" value="1"/>
</dbReference>
<evidence type="ECO:0000256" key="3">
    <source>
        <dbReference type="SAM" id="Phobius"/>
    </source>
</evidence>
<dbReference type="EMBL" id="ATMH01001903">
    <property type="protein sequence ID" value="EPY33863.1"/>
    <property type="molecule type" value="Genomic_DNA"/>
</dbReference>
<evidence type="ECO:0000259" key="4">
    <source>
        <dbReference type="PROSITE" id="PS50103"/>
    </source>
</evidence>
<name>S9UYE4_9TRYP</name>
<keyword evidence="3" id="KW-1133">Transmembrane helix</keyword>
<organism evidence="5 7">
    <name type="scientific">Strigomonas culicis</name>
    <dbReference type="NCBI Taxonomy" id="28005"/>
    <lineage>
        <taxon>Eukaryota</taxon>
        <taxon>Discoba</taxon>
        <taxon>Euglenozoa</taxon>
        <taxon>Kinetoplastea</taxon>
        <taxon>Metakinetoplastina</taxon>
        <taxon>Trypanosomatida</taxon>
        <taxon>Trypanosomatidae</taxon>
        <taxon>Strigomonadinae</taxon>
        <taxon>Strigomonas</taxon>
    </lineage>
</organism>
<keyword evidence="1" id="KW-0862">Zinc</keyword>
<evidence type="ECO:0000256" key="1">
    <source>
        <dbReference type="PROSITE-ProRule" id="PRU00723"/>
    </source>
</evidence>
<evidence type="ECO:0000256" key="2">
    <source>
        <dbReference type="SAM" id="MobiDB-lite"/>
    </source>
</evidence>
<feature type="compositionally biased region" description="Basic and acidic residues" evidence="2">
    <location>
        <begin position="316"/>
        <end position="328"/>
    </location>
</feature>
<sequence length="360" mass="39845">MEGRPGRVLGASRTLAEAVSESKRSKEIASLVNRITKSATSNYPLNELERALAFFANNNSKYTKVQEDEIYTLSEEVLNNSIRSVMVFDDFTGYFSDMEVYTLSLAFQYNLSVEALTLSGISVSDESISSLCESLVRSRVNYIDLSNTPLEDDAGRSLAALAHVSPFLRTVVVGETLISEDVLDEIDVACQFNQSNFEGNGNSIDESLFKETDLNRLKSRMQRIVRAQSANTHFCVAHLFNCCPNGDTCLYSHALTSAGQDPTSVELGQKISELFSTGGDWEQKLPPRAAEGASWKGPDDGNTRGPKLNLKRRKQLKQEAERDEPVLPMKDSRPRLGLAAPFVAVGFLLTVLVAFRKYRC</sequence>
<reference evidence="5" key="2">
    <citation type="submission" date="2013-03" db="EMBL/GenBank/DDBJ databases">
        <authorList>
            <person name="Motta M.C.M."/>
            <person name="Martins A.C.A."/>
            <person name="Preta C.M.C.C."/>
            <person name="Silva R."/>
            <person name="de Souza S.S."/>
            <person name="Klein C.C."/>
            <person name="de Almeida L.G.P."/>
            <person name="Cunha O.L."/>
            <person name="Colabardini A.C."/>
            <person name="Lima B.A."/>
            <person name="Machado C.R."/>
            <person name="Soares C.M.A."/>
            <person name="de Menezes C.B.A."/>
            <person name="Bartolomeu D.C."/>
            <person name="Grisard E.C."/>
            <person name="Fantinatti-Garboggini F."/>
            <person name="Rodrigues-Luiz G.F."/>
            <person name="Wagner G."/>
            <person name="Goldman G.H."/>
            <person name="Fietto J.L.R."/>
            <person name="Ciapina L.P."/>
            <person name="Brocchi M."/>
            <person name="Elias M.C."/>
            <person name="Goldman M.H.S."/>
            <person name="Sagot M.-F."/>
            <person name="Pereira M."/>
            <person name="Stoco P.H."/>
            <person name="Teixeira S.M.R."/>
            <person name="de Mendonca-Neto R.P."/>
            <person name="Maciel T.E.F."/>
            <person name="Mendes T.A.O."/>
            <person name="Urmenyi T.P."/>
            <person name="Teixeira M.M.G."/>
            <person name="de Camargo E.F.P."/>
            <person name="de Sousa W."/>
            <person name="Schenkman S."/>
            <person name="de Vasconcelos A.T.R."/>
        </authorList>
    </citation>
    <scope>NUCLEOTIDE SEQUENCE</scope>
</reference>
<feature type="zinc finger region" description="C3H1-type" evidence="1">
    <location>
        <begin position="229"/>
        <end position="256"/>
    </location>
</feature>
<feature type="transmembrane region" description="Helical" evidence="3">
    <location>
        <begin position="336"/>
        <end position="355"/>
    </location>
</feature>
<dbReference type="OrthoDB" id="270226at2759"/>
<accession>S9UYE4</accession>
<reference evidence="5 7" key="1">
    <citation type="journal article" date="2013" name="PLoS ONE">
        <title>Predicting the Proteins of Angomonas deanei, Strigomonas culicis and Their Respective Endosymbionts Reveals New Aspects of the Trypanosomatidae Family.</title>
        <authorList>
            <person name="Motta M.C."/>
            <person name="Martins A.C."/>
            <person name="de Souza S.S."/>
            <person name="Catta-Preta C.M."/>
            <person name="Silva R."/>
            <person name="Klein C.C."/>
            <person name="de Almeida L.G."/>
            <person name="de Lima Cunha O."/>
            <person name="Ciapina L.P."/>
            <person name="Brocchi M."/>
            <person name="Colabardini A.C."/>
            <person name="de Araujo Lima B."/>
            <person name="Machado C.R."/>
            <person name="de Almeida Soares C.M."/>
            <person name="Probst C.M."/>
            <person name="de Menezes C.B."/>
            <person name="Thompson C.E."/>
            <person name="Bartholomeu D.C."/>
            <person name="Gradia D.F."/>
            <person name="Pavoni D.P."/>
            <person name="Grisard E.C."/>
            <person name="Fantinatti-Garboggini F."/>
            <person name="Marchini F.K."/>
            <person name="Rodrigues-Luiz G.F."/>
            <person name="Wagner G."/>
            <person name="Goldman G.H."/>
            <person name="Fietto J.L."/>
            <person name="Elias M.C."/>
            <person name="Goldman M.H."/>
            <person name="Sagot M.F."/>
            <person name="Pereira M."/>
            <person name="Stoco P.H."/>
            <person name="de Mendonca-Neto R.P."/>
            <person name="Teixeira S.M."/>
            <person name="Maciel T.E."/>
            <person name="de Oliveira Mendes T.A."/>
            <person name="Urmenyi T.P."/>
            <person name="de Souza W."/>
            <person name="Schenkman S."/>
            <person name="de Vasconcelos A.T."/>
        </authorList>
    </citation>
    <scope>NUCLEOTIDE SEQUENCE [LARGE SCALE GENOMIC DNA]</scope>
</reference>
<keyword evidence="1" id="KW-0863">Zinc-finger</keyword>
<comment type="caution">
    <text evidence="5">The sequence shown here is derived from an EMBL/GenBank/DDBJ whole genome shotgun (WGS) entry which is preliminary data.</text>
</comment>
<keyword evidence="1" id="KW-0479">Metal-binding</keyword>
<dbReference type="InterPro" id="IPR032675">
    <property type="entry name" value="LRR_dom_sf"/>
</dbReference>
<feature type="domain" description="C3H1-type" evidence="4">
    <location>
        <begin position="229"/>
        <end position="256"/>
    </location>
</feature>
<keyword evidence="3" id="KW-0472">Membrane</keyword>
<dbReference type="SUPFAM" id="SSF52047">
    <property type="entry name" value="RNI-like"/>
    <property type="match status" value="1"/>
</dbReference>
<evidence type="ECO:0000313" key="5">
    <source>
        <dbReference type="EMBL" id="EPY33863.1"/>
    </source>
</evidence>
<dbReference type="InterPro" id="IPR000571">
    <property type="entry name" value="Znf_CCCH"/>
</dbReference>
<dbReference type="FunFam" id="3.80.10.10:FF:002119">
    <property type="entry name" value="Uncharacterized protein"/>
    <property type="match status" value="1"/>
</dbReference>
<dbReference type="PROSITE" id="PS50103">
    <property type="entry name" value="ZF_C3H1"/>
    <property type="match status" value="1"/>
</dbReference>
<feature type="region of interest" description="Disordered" evidence="2">
    <location>
        <begin position="280"/>
        <end position="328"/>
    </location>
</feature>
<keyword evidence="3" id="KW-0812">Transmembrane</keyword>
<dbReference type="GO" id="GO:0008270">
    <property type="term" value="F:zinc ion binding"/>
    <property type="evidence" value="ECO:0007669"/>
    <property type="project" value="UniProtKB-KW"/>
</dbReference>
<evidence type="ECO:0000313" key="7">
    <source>
        <dbReference type="Proteomes" id="UP000015354"/>
    </source>
</evidence>
<dbReference type="Proteomes" id="UP000015354">
    <property type="component" value="Unassembled WGS sequence"/>
</dbReference>
<gene>
    <name evidence="6" type="ORF">STCU_00059</name>
    <name evidence="5" type="ORF">STCU_01903</name>
</gene>
<evidence type="ECO:0000313" key="6">
    <source>
        <dbReference type="EMBL" id="EPY37238.1"/>
    </source>
</evidence>
<keyword evidence="7" id="KW-1185">Reference proteome</keyword>